<evidence type="ECO:0000313" key="4">
    <source>
        <dbReference type="Proteomes" id="UP001270362"/>
    </source>
</evidence>
<keyword evidence="2" id="KW-0812">Transmembrane</keyword>
<sequence length="615" mass="69943">MRRPSANGIALRGGGVMRDDEGVRMDDGEYFGMDNESENEELVYYFQWHAQDRERHLRKYRAQQDGDEGYDEEEEEQSQSQPPRQRKPIVLPDGDYKLREPDPHRKRKLAVLGIDESLVEPADSPSSGRWRWGGGRRSLVQLQGAAWRPTQMRFVMQWPAGELPSDWFEILYVHLFVRVARFAERYIEHGDIDAEGEGSVWAARGFSEQFVYYAGLVARQDNLAGGWDHLLTSRLHRKYLVMGVIAKVLETSVFDKLLFGASEAQLDVLAAEDEATLEVDGYHRTALRSRSVRVLMAGDTLTPFFWDDVDLLTMQLTRLLLPLIELLDEHFAASRDQSLRNIYQDLHHIVAEAAYLSIAIRWSKNIWRFSTPLPGQPWDMDQAHVDDSIYEFSKKQVTRQDELDEKKWTEDQKHAKARQDASASPGGVFKRLSYPLRAASAMVGKGLTWSGLRALPGYRHEPPAVVGDFWYPPSRIAKVQIVLWPMLQRYVTVGELGDNPAAEAPEGETITTVFHAQVVYYVGKINAVEEQAETVPTLQQWVAHKTRERFWRLWVRWVVLLAASVFAIATLLYVFTSPGGGATPELVNTIYDVVSYGVVRAQDLFGLATSAVFGV</sequence>
<dbReference type="Proteomes" id="UP001270362">
    <property type="component" value="Unassembled WGS sequence"/>
</dbReference>
<feature type="transmembrane region" description="Helical" evidence="2">
    <location>
        <begin position="554"/>
        <end position="575"/>
    </location>
</feature>
<keyword evidence="2" id="KW-0472">Membrane</keyword>
<comment type="caution">
    <text evidence="3">The sequence shown here is derived from an EMBL/GenBank/DDBJ whole genome shotgun (WGS) entry which is preliminary data.</text>
</comment>
<evidence type="ECO:0000256" key="1">
    <source>
        <dbReference type="SAM" id="MobiDB-lite"/>
    </source>
</evidence>
<proteinExistence type="predicted"/>
<feature type="compositionally biased region" description="Acidic residues" evidence="1">
    <location>
        <begin position="65"/>
        <end position="77"/>
    </location>
</feature>
<accession>A0AAE1CHH7</accession>
<feature type="region of interest" description="Disordered" evidence="1">
    <location>
        <begin position="401"/>
        <end position="424"/>
    </location>
</feature>
<evidence type="ECO:0000313" key="3">
    <source>
        <dbReference type="EMBL" id="KAK3694856.1"/>
    </source>
</evidence>
<keyword evidence="4" id="KW-1185">Reference proteome</keyword>
<name>A0AAE1CHH7_9PEZI</name>
<feature type="region of interest" description="Disordered" evidence="1">
    <location>
        <begin position="59"/>
        <end position="102"/>
    </location>
</feature>
<dbReference type="AlphaFoldDB" id="A0AAE1CHH7"/>
<protein>
    <submittedName>
        <fullName evidence="3">Uncharacterized protein</fullName>
    </submittedName>
</protein>
<reference evidence="3" key="1">
    <citation type="journal article" date="2023" name="Mol. Phylogenet. Evol.">
        <title>Genome-scale phylogeny and comparative genomics of the fungal order Sordariales.</title>
        <authorList>
            <person name="Hensen N."/>
            <person name="Bonometti L."/>
            <person name="Westerberg I."/>
            <person name="Brannstrom I.O."/>
            <person name="Guillou S."/>
            <person name="Cros-Aarteil S."/>
            <person name="Calhoun S."/>
            <person name="Haridas S."/>
            <person name="Kuo A."/>
            <person name="Mondo S."/>
            <person name="Pangilinan J."/>
            <person name="Riley R."/>
            <person name="LaButti K."/>
            <person name="Andreopoulos B."/>
            <person name="Lipzen A."/>
            <person name="Chen C."/>
            <person name="Yan M."/>
            <person name="Daum C."/>
            <person name="Ng V."/>
            <person name="Clum A."/>
            <person name="Steindorff A."/>
            <person name="Ohm R.A."/>
            <person name="Martin F."/>
            <person name="Silar P."/>
            <person name="Natvig D.O."/>
            <person name="Lalanne C."/>
            <person name="Gautier V."/>
            <person name="Ament-Velasquez S.L."/>
            <person name="Kruys A."/>
            <person name="Hutchinson M.I."/>
            <person name="Powell A.J."/>
            <person name="Barry K."/>
            <person name="Miller A.N."/>
            <person name="Grigoriev I.V."/>
            <person name="Debuchy R."/>
            <person name="Gladieux P."/>
            <person name="Hiltunen Thoren M."/>
            <person name="Johannesson H."/>
        </authorList>
    </citation>
    <scope>NUCLEOTIDE SEQUENCE</scope>
    <source>
        <strain evidence="3">CBS 314.62</strain>
    </source>
</reference>
<reference evidence="3" key="2">
    <citation type="submission" date="2023-06" db="EMBL/GenBank/DDBJ databases">
        <authorList>
            <consortium name="Lawrence Berkeley National Laboratory"/>
            <person name="Haridas S."/>
            <person name="Hensen N."/>
            <person name="Bonometti L."/>
            <person name="Westerberg I."/>
            <person name="Brannstrom I.O."/>
            <person name="Guillou S."/>
            <person name="Cros-Aarteil S."/>
            <person name="Calhoun S."/>
            <person name="Kuo A."/>
            <person name="Mondo S."/>
            <person name="Pangilinan J."/>
            <person name="Riley R."/>
            <person name="Labutti K."/>
            <person name="Andreopoulos B."/>
            <person name="Lipzen A."/>
            <person name="Chen C."/>
            <person name="Yanf M."/>
            <person name="Daum C."/>
            <person name="Ng V."/>
            <person name="Clum A."/>
            <person name="Steindorff A."/>
            <person name="Ohm R."/>
            <person name="Martin F."/>
            <person name="Silar P."/>
            <person name="Natvig D."/>
            <person name="Lalanne C."/>
            <person name="Gautier V."/>
            <person name="Ament-Velasquez S.L."/>
            <person name="Kruys A."/>
            <person name="Hutchinson M.I."/>
            <person name="Powell A.J."/>
            <person name="Barry K."/>
            <person name="Miller A.N."/>
            <person name="Grigoriev I.V."/>
            <person name="Debuchy R."/>
            <person name="Gladieux P."/>
            <person name="Thoren M.H."/>
            <person name="Johannesson H."/>
        </authorList>
    </citation>
    <scope>NUCLEOTIDE SEQUENCE</scope>
    <source>
        <strain evidence="3">CBS 314.62</strain>
    </source>
</reference>
<evidence type="ECO:0000256" key="2">
    <source>
        <dbReference type="SAM" id="Phobius"/>
    </source>
</evidence>
<organism evidence="3 4">
    <name type="scientific">Podospora appendiculata</name>
    <dbReference type="NCBI Taxonomy" id="314037"/>
    <lineage>
        <taxon>Eukaryota</taxon>
        <taxon>Fungi</taxon>
        <taxon>Dikarya</taxon>
        <taxon>Ascomycota</taxon>
        <taxon>Pezizomycotina</taxon>
        <taxon>Sordariomycetes</taxon>
        <taxon>Sordariomycetidae</taxon>
        <taxon>Sordariales</taxon>
        <taxon>Podosporaceae</taxon>
        <taxon>Podospora</taxon>
    </lineage>
</organism>
<feature type="compositionally biased region" description="Basic and acidic residues" evidence="1">
    <location>
        <begin position="401"/>
        <end position="419"/>
    </location>
</feature>
<gene>
    <name evidence="3" type="ORF">B0T22DRAFT_533829</name>
</gene>
<keyword evidence="2" id="KW-1133">Transmembrane helix</keyword>
<dbReference type="EMBL" id="JAULSO010000001">
    <property type="protein sequence ID" value="KAK3694856.1"/>
    <property type="molecule type" value="Genomic_DNA"/>
</dbReference>
<feature type="region of interest" description="Disordered" evidence="1">
    <location>
        <begin position="1"/>
        <end position="23"/>
    </location>
</feature>